<dbReference type="CDD" id="cd07043">
    <property type="entry name" value="STAS_anti-anti-sigma_factors"/>
    <property type="match status" value="1"/>
</dbReference>
<dbReference type="Gene3D" id="3.30.750.24">
    <property type="entry name" value="STAS domain"/>
    <property type="match status" value="1"/>
</dbReference>
<dbReference type="RefSeq" id="WP_310278574.1">
    <property type="nucleotide sequence ID" value="NZ_JAVDXW010000002.1"/>
</dbReference>
<feature type="region of interest" description="Disordered" evidence="1">
    <location>
        <begin position="97"/>
        <end position="124"/>
    </location>
</feature>
<dbReference type="EMBL" id="JAVDXW010000002">
    <property type="protein sequence ID" value="MDR7304464.1"/>
    <property type="molecule type" value="Genomic_DNA"/>
</dbReference>
<protein>
    <submittedName>
        <fullName evidence="3">Anti-anti-sigma regulatory factor</fullName>
    </submittedName>
</protein>
<dbReference type="PROSITE" id="PS50801">
    <property type="entry name" value="STAS"/>
    <property type="match status" value="1"/>
</dbReference>
<dbReference type="Proteomes" id="UP001180845">
    <property type="component" value="Unassembled WGS sequence"/>
</dbReference>
<sequence>MRAIMMSLTTTSAVFTVDGDLAGPDVAGLAERLWPHLLTAPPATVLDLGAAATIDSAGVDLLAAAHTYAAHRGCALHIINAAPRVQRALHAAAASTGPVIGPHTESATATAPIEAPRPPAHGGDGLMRPIRHVATTLSDDAWQITGADGQHTARVIGTAADAVARAHHQLAAYGGGRVLVTDTD</sequence>
<name>A0AAE4CP35_9ACTN</name>
<proteinExistence type="predicted"/>
<keyword evidence="4" id="KW-1185">Reference proteome</keyword>
<dbReference type="AlphaFoldDB" id="A0AAE4CP35"/>
<evidence type="ECO:0000259" key="2">
    <source>
        <dbReference type="PROSITE" id="PS50801"/>
    </source>
</evidence>
<evidence type="ECO:0000256" key="1">
    <source>
        <dbReference type="SAM" id="MobiDB-lite"/>
    </source>
</evidence>
<feature type="domain" description="STAS" evidence="2">
    <location>
        <begin position="14"/>
        <end position="89"/>
    </location>
</feature>
<dbReference type="InterPro" id="IPR002645">
    <property type="entry name" value="STAS_dom"/>
</dbReference>
<dbReference type="SUPFAM" id="SSF52091">
    <property type="entry name" value="SpoIIaa-like"/>
    <property type="match status" value="1"/>
</dbReference>
<evidence type="ECO:0000313" key="4">
    <source>
        <dbReference type="Proteomes" id="UP001180845"/>
    </source>
</evidence>
<dbReference type="Pfam" id="PF01740">
    <property type="entry name" value="STAS"/>
    <property type="match status" value="1"/>
</dbReference>
<comment type="caution">
    <text evidence="3">The sequence shown here is derived from an EMBL/GenBank/DDBJ whole genome shotgun (WGS) entry which is preliminary data.</text>
</comment>
<reference evidence="3" key="1">
    <citation type="submission" date="2023-07" db="EMBL/GenBank/DDBJ databases">
        <title>Sequencing the genomes of 1000 actinobacteria strains.</title>
        <authorList>
            <person name="Klenk H.-P."/>
        </authorList>
    </citation>
    <scope>NUCLEOTIDE SEQUENCE</scope>
    <source>
        <strain evidence="3">DSM 45977</strain>
    </source>
</reference>
<accession>A0AAE4CP35</accession>
<gene>
    <name evidence="3" type="ORF">JOF55_004708</name>
</gene>
<evidence type="ECO:0000313" key="3">
    <source>
        <dbReference type="EMBL" id="MDR7304464.1"/>
    </source>
</evidence>
<organism evidence="3 4">
    <name type="scientific">Haloactinomyces albus</name>
    <dbReference type="NCBI Taxonomy" id="1352928"/>
    <lineage>
        <taxon>Bacteria</taxon>
        <taxon>Bacillati</taxon>
        <taxon>Actinomycetota</taxon>
        <taxon>Actinomycetes</taxon>
        <taxon>Actinopolysporales</taxon>
        <taxon>Actinopolysporaceae</taxon>
        <taxon>Haloactinomyces</taxon>
    </lineage>
</organism>
<dbReference type="InterPro" id="IPR036513">
    <property type="entry name" value="STAS_dom_sf"/>
</dbReference>